<dbReference type="PANTHER" id="PTHR24349">
    <property type="entry name" value="SERINE/THREONINE-PROTEIN KINASE"/>
    <property type="match status" value="1"/>
</dbReference>
<evidence type="ECO:0000259" key="12">
    <source>
        <dbReference type="PROSITE" id="PS50011"/>
    </source>
</evidence>
<dbReference type="PROSITE" id="PS50011">
    <property type="entry name" value="PROTEIN_KINASE_DOM"/>
    <property type="match status" value="1"/>
</dbReference>
<evidence type="ECO:0000256" key="11">
    <source>
        <dbReference type="SAM" id="MobiDB-lite"/>
    </source>
</evidence>
<accession>A0A2I0X198</accession>
<evidence type="ECO:0000313" key="13">
    <source>
        <dbReference type="EMBL" id="PKU81698.1"/>
    </source>
</evidence>
<evidence type="ECO:0000256" key="3">
    <source>
        <dbReference type="ARBA" id="ARBA00022679"/>
    </source>
</evidence>
<feature type="binding site" evidence="9">
    <location>
        <position position="38"/>
    </location>
    <ligand>
        <name>ATP</name>
        <dbReference type="ChEBI" id="CHEBI:30616"/>
    </ligand>
</feature>
<evidence type="ECO:0000313" key="14">
    <source>
        <dbReference type="Proteomes" id="UP000233837"/>
    </source>
</evidence>
<dbReference type="EMBL" id="KZ502226">
    <property type="protein sequence ID" value="PKU81698.1"/>
    <property type="molecule type" value="Genomic_DNA"/>
</dbReference>
<dbReference type="PROSITE" id="PS00107">
    <property type="entry name" value="PROTEIN_KINASE_ATP"/>
    <property type="match status" value="1"/>
</dbReference>
<evidence type="ECO:0000256" key="7">
    <source>
        <dbReference type="ARBA" id="ARBA00022840"/>
    </source>
</evidence>
<dbReference type="SUPFAM" id="SSF56112">
    <property type="entry name" value="Protein kinase-like (PK-like)"/>
    <property type="match status" value="1"/>
</dbReference>
<gene>
    <name evidence="13" type="primary">PPCK1</name>
    <name evidence="13" type="ORF">MA16_Dca026431</name>
</gene>
<protein>
    <submittedName>
        <fullName evidence="13">Phosphoenolpyruvate carboxylase kinase 1</fullName>
    </submittedName>
</protein>
<keyword evidence="13" id="KW-0670">Pyruvate</keyword>
<feature type="domain" description="Protein kinase" evidence="12">
    <location>
        <begin position="9"/>
        <end position="267"/>
    </location>
</feature>
<evidence type="ECO:0000256" key="4">
    <source>
        <dbReference type="ARBA" id="ARBA00022737"/>
    </source>
</evidence>
<dbReference type="PROSITE" id="PS00108">
    <property type="entry name" value="PROTEIN_KINASE_ST"/>
    <property type="match status" value="1"/>
</dbReference>
<evidence type="ECO:0000256" key="10">
    <source>
        <dbReference type="RuleBase" id="RU000304"/>
    </source>
</evidence>
<dbReference type="AlphaFoldDB" id="A0A2I0X198"/>
<dbReference type="InterPro" id="IPR017441">
    <property type="entry name" value="Protein_kinase_ATP_BS"/>
</dbReference>
<keyword evidence="7 9" id="KW-0067">ATP-binding</keyword>
<organism evidence="13 14">
    <name type="scientific">Dendrobium catenatum</name>
    <dbReference type="NCBI Taxonomy" id="906689"/>
    <lineage>
        <taxon>Eukaryota</taxon>
        <taxon>Viridiplantae</taxon>
        <taxon>Streptophyta</taxon>
        <taxon>Embryophyta</taxon>
        <taxon>Tracheophyta</taxon>
        <taxon>Spermatophyta</taxon>
        <taxon>Magnoliopsida</taxon>
        <taxon>Liliopsida</taxon>
        <taxon>Asparagales</taxon>
        <taxon>Orchidaceae</taxon>
        <taxon>Epidendroideae</taxon>
        <taxon>Malaxideae</taxon>
        <taxon>Dendrobiinae</taxon>
        <taxon>Dendrobium</taxon>
    </lineage>
</organism>
<dbReference type="SMART" id="SM00220">
    <property type="entry name" value="S_TKc"/>
    <property type="match status" value="1"/>
</dbReference>
<dbReference type="Pfam" id="PF00069">
    <property type="entry name" value="Pkinase"/>
    <property type="match status" value="1"/>
</dbReference>
<keyword evidence="5 9" id="KW-0547">Nucleotide-binding</keyword>
<dbReference type="InterPro" id="IPR011009">
    <property type="entry name" value="Kinase-like_dom_sf"/>
</dbReference>
<feature type="region of interest" description="Disordered" evidence="11">
    <location>
        <begin position="280"/>
        <end position="299"/>
    </location>
</feature>
<keyword evidence="4" id="KW-0677">Repeat</keyword>
<evidence type="ECO:0000256" key="8">
    <source>
        <dbReference type="ARBA" id="ARBA00058225"/>
    </source>
</evidence>
<comment type="similarity">
    <text evidence="1">Belongs to the protein kinase superfamily. CAMK Ser/Thr protein kinase family. SNF1 subfamily.</text>
</comment>
<dbReference type="InterPro" id="IPR000719">
    <property type="entry name" value="Prot_kinase_dom"/>
</dbReference>
<evidence type="ECO:0000256" key="5">
    <source>
        <dbReference type="ARBA" id="ARBA00022741"/>
    </source>
</evidence>
<dbReference type="InterPro" id="IPR050205">
    <property type="entry name" value="CDPK_Ser/Thr_kinases"/>
</dbReference>
<reference evidence="13 14" key="1">
    <citation type="journal article" date="2016" name="Sci. Rep.">
        <title>The Dendrobium catenatum Lindl. genome sequence provides insights into polysaccharide synthase, floral development and adaptive evolution.</title>
        <authorList>
            <person name="Zhang G.Q."/>
            <person name="Xu Q."/>
            <person name="Bian C."/>
            <person name="Tsai W.C."/>
            <person name="Yeh C.M."/>
            <person name="Liu K.W."/>
            <person name="Yoshida K."/>
            <person name="Zhang L.S."/>
            <person name="Chang S.B."/>
            <person name="Chen F."/>
            <person name="Shi Y."/>
            <person name="Su Y.Y."/>
            <person name="Zhang Y.Q."/>
            <person name="Chen L.J."/>
            <person name="Yin Y."/>
            <person name="Lin M."/>
            <person name="Huang H."/>
            <person name="Deng H."/>
            <person name="Wang Z.W."/>
            <person name="Zhu S.L."/>
            <person name="Zhao X."/>
            <person name="Deng C."/>
            <person name="Niu S.C."/>
            <person name="Huang J."/>
            <person name="Wang M."/>
            <person name="Liu G.H."/>
            <person name="Yang H.J."/>
            <person name="Xiao X.J."/>
            <person name="Hsiao Y.Y."/>
            <person name="Wu W.L."/>
            <person name="Chen Y.Y."/>
            <person name="Mitsuda N."/>
            <person name="Ohme-Takagi M."/>
            <person name="Luo Y.B."/>
            <person name="Van de Peer Y."/>
            <person name="Liu Z.J."/>
        </authorList>
    </citation>
    <scope>NUCLEOTIDE SEQUENCE [LARGE SCALE GENOMIC DNA]</scope>
    <source>
        <tissue evidence="13">The whole plant</tissue>
    </source>
</reference>
<name>A0A2I0X198_9ASPA</name>
<keyword evidence="14" id="KW-1185">Reference proteome</keyword>
<keyword evidence="3" id="KW-0808">Transferase</keyword>
<reference evidence="13 14" key="2">
    <citation type="journal article" date="2017" name="Nature">
        <title>The Apostasia genome and the evolution of orchids.</title>
        <authorList>
            <person name="Zhang G.Q."/>
            <person name="Liu K.W."/>
            <person name="Li Z."/>
            <person name="Lohaus R."/>
            <person name="Hsiao Y.Y."/>
            <person name="Niu S.C."/>
            <person name="Wang J.Y."/>
            <person name="Lin Y.C."/>
            <person name="Xu Q."/>
            <person name="Chen L.J."/>
            <person name="Yoshida K."/>
            <person name="Fujiwara S."/>
            <person name="Wang Z.W."/>
            <person name="Zhang Y.Q."/>
            <person name="Mitsuda N."/>
            <person name="Wang M."/>
            <person name="Liu G.H."/>
            <person name="Pecoraro L."/>
            <person name="Huang H.X."/>
            <person name="Xiao X.J."/>
            <person name="Lin M."/>
            <person name="Wu X.Y."/>
            <person name="Wu W.L."/>
            <person name="Chen Y.Y."/>
            <person name="Chang S.B."/>
            <person name="Sakamoto S."/>
            <person name="Ohme-Takagi M."/>
            <person name="Yagi M."/>
            <person name="Zeng S.J."/>
            <person name="Shen C.Y."/>
            <person name="Yeh C.M."/>
            <person name="Luo Y.B."/>
            <person name="Tsai W.C."/>
            <person name="Van de Peer Y."/>
            <person name="Liu Z.J."/>
        </authorList>
    </citation>
    <scope>NUCLEOTIDE SEQUENCE [LARGE SCALE GENOMIC DNA]</scope>
    <source>
        <tissue evidence="13">The whole plant</tissue>
    </source>
</reference>
<dbReference type="STRING" id="906689.A0A2I0X198"/>
<dbReference type="InterPro" id="IPR008271">
    <property type="entry name" value="Ser/Thr_kinase_AS"/>
</dbReference>
<dbReference type="GO" id="GO:0005524">
    <property type="term" value="F:ATP binding"/>
    <property type="evidence" value="ECO:0007669"/>
    <property type="project" value="UniProtKB-UniRule"/>
</dbReference>
<dbReference type="GO" id="GO:0004674">
    <property type="term" value="F:protein serine/threonine kinase activity"/>
    <property type="evidence" value="ECO:0007669"/>
    <property type="project" value="UniProtKB-KW"/>
</dbReference>
<dbReference type="FunFam" id="1.10.510.10:FF:000571">
    <property type="entry name" value="Maternal embryonic leucine zipper kinase"/>
    <property type="match status" value="1"/>
</dbReference>
<keyword evidence="2 10" id="KW-0723">Serine/threonine-protein kinase</keyword>
<comment type="function">
    <text evidence="8">CIPK serine-threonine protein kinases interact with CBL proteins. Binding of a CBL protein to the regulatory NAF domain of CIPK protein lead to the activation of the kinase in a calcium-dependent manner.</text>
</comment>
<evidence type="ECO:0000256" key="2">
    <source>
        <dbReference type="ARBA" id="ARBA00022527"/>
    </source>
</evidence>
<dbReference type="Proteomes" id="UP000233837">
    <property type="component" value="Unassembled WGS sequence"/>
</dbReference>
<evidence type="ECO:0000256" key="9">
    <source>
        <dbReference type="PROSITE-ProRule" id="PRU10141"/>
    </source>
</evidence>
<proteinExistence type="inferred from homology"/>
<evidence type="ECO:0000256" key="6">
    <source>
        <dbReference type="ARBA" id="ARBA00022777"/>
    </source>
</evidence>
<evidence type="ECO:0000256" key="1">
    <source>
        <dbReference type="ARBA" id="ARBA00006234"/>
    </source>
</evidence>
<sequence>MGESFDLDYCLGELLGRGQFGTVYQCVSVSTGKGFAVKIIDKFSDCFNRRLVYSEIKFTLLAASENQHSVQIHQVYEDFTAVYLILDLCPGLDLFDRIASHGAFFEKKAAALITELVQAIAECHRRGIAHRDIKLENILFGSNGRLLLADFSCAAHFEKRTRTLKGKVGTPAYAAPEVMAGETYDEKVDVWSAGVVLYLLGWTLSFNGETVEEIVAAVKKGDPVCFPKEFFPWLSRGAEDLIEQMLARDPVMRLSAEQAQAPIVNYLCLKLRNKRRALRSSSAQFDPKPPQGLRNSSPGRGVRLTWTYVRRLSSPYLRNSS</sequence>
<dbReference type="Gene3D" id="1.10.510.10">
    <property type="entry name" value="Transferase(Phosphotransferase) domain 1"/>
    <property type="match status" value="1"/>
</dbReference>
<keyword evidence="6 13" id="KW-0418">Kinase</keyword>